<evidence type="ECO:0000313" key="3">
    <source>
        <dbReference type="Proteomes" id="UP000615446"/>
    </source>
</evidence>
<reference evidence="2" key="1">
    <citation type="submission" date="2019-10" db="EMBL/GenBank/DDBJ databases">
        <title>Conservation and host-specific expression of non-tandemly repeated heterogenous ribosome RNA gene in arbuscular mycorrhizal fungi.</title>
        <authorList>
            <person name="Maeda T."/>
            <person name="Kobayashi Y."/>
            <person name="Nakagawa T."/>
            <person name="Ezawa T."/>
            <person name="Yamaguchi K."/>
            <person name="Bino T."/>
            <person name="Nishimoto Y."/>
            <person name="Shigenobu S."/>
            <person name="Kawaguchi M."/>
        </authorList>
    </citation>
    <scope>NUCLEOTIDE SEQUENCE</scope>
    <source>
        <strain evidence="2">HR1</strain>
    </source>
</reference>
<dbReference type="Proteomes" id="UP000615446">
    <property type="component" value="Unassembled WGS sequence"/>
</dbReference>
<dbReference type="InterPro" id="IPR011333">
    <property type="entry name" value="SKP1/BTB/POZ_sf"/>
</dbReference>
<evidence type="ECO:0000313" key="2">
    <source>
        <dbReference type="EMBL" id="GES85035.1"/>
    </source>
</evidence>
<evidence type="ECO:0000259" key="1">
    <source>
        <dbReference type="PROSITE" id="PS51886"/>
    </source>
</evidence>
<dbReference type="InterPro" id="IPR006571">
    <property type="entry name" value="TLDc_dom"/>
</dbReference>
<dbReference type="Gene3D" id="3.30.710.10">
    <property type="entry name" value="Potassium Channel Kv1.1, Chain A"/>
    <property type="match status" value="1"/>
</dbReference>
<dbReference type="Pfam" id="PF07534">
    <property type="entry name" value="TLD"/>
    <property type="match status" value="1"/>
</dbReference>
<organism evidence="2 3">
    <name type="scientific">Rhizophagus clarus</name>
    <dbReference type="NCBI Taxonomy" id="94130"/>
    <lineage>
        <taxon>Eukaryota</taxon>
        <taxon>Fungi</taxon>
        <taxon>Fungi incertae sedis</taxon>
        <taxon>Mucoromycota</taxon>
        <taxon>Glomeromycotina</taxon>
        <taxon>Glomeromycetes</taxon>
        <taxon>Glomerales</taxon>
        <taxon>Glomeraceae</taxon>
        <taxon>Rhizophagus</taxon>
    </lineage>
</organism>
<dbReference type="EMBL" id="BLAL01000087">
    <property type="protein sequence ID" value="GES85035.1"/>
    <property type="molecule type" value="Genomic_DNA"/>
</dbReference>
<accession>A0A8H3LG25</accession>
<comment type="caution">
    <text evidence="2">The sequence shown here is derived from an EMBL/GenBank/DDBJ whole genome shotgun (WGS) entry which is preliminary data.</text>
</comment>
<gene>
    <name evidence="2" type="ORF">RCL2_001212400</name>
</gene>
<protein>
    <recommendedName>
        <fullName evidence="1">TLDc domain-containing protein</fullName>
    </recommendedName>
</protein>
<dbReference type="AlphaFoldDB" id="A0A8H3LG25"/>
<name>A0A8H3LG25_9GLOM</name>
<sequence length="251" mass="29116">MLFENYQYVANDYEKLLESEKDYDVIIYASGNRNEEIHACSFVLRTRSRYFRFCYISPEIFVTKVYPFKEIMAPGLFNNMLLFHVAQNTQLNEDERPPRRSKYNVDSVIINQDHIKIFAKRICRKEKSSKYIPYKFNLLYRASRVGNTPESFHAKCDNKGATLLVIANSNQIAGGYNSLSWDITSGWKSTYDSFIFLFTDRSNLQSAKVSYSYGGAKSIGCHLIKGPTFGWNLNVHRVPEAEGMYLYRIVC</sequence>
<dbReference type="PROSITE" id="PS51886">
    <property type="entry name" value="TLDC"/>
    <property type="match status" value="1"/>
</dbReference>
<dbReference type="OrthoDB" id="2324840at2759"/>
<proteinExistence type="predicted"/>
<feature type="domain" description="TLDc" evidence="1">
    <location>
        <begin position="108"/>
        <end position="251"/>
    </location>
</feature>